<evidence type="ECO:0000313" key="2">
    <source>
        <dbReference type="Proteomes" id="UP000005309"/>
    </source>
</evidence>
<keyword evidence="2" id="KW-1185">Reference proteome</keyword>
<proteinExistence type="predicted"/>
<accession>C4V4U6</accession>
<dbReference type="OrthoDB" id="1666608at2"/>
<comment type="caution">
    <text evidence="1">The sequence shown here is derived from an EMBL/GenBank/DDBJ whole genome shotgun (WGS) entry which is preliminary data.</text>
</comment>
<evidence type="ECO:0000313" key="1">
    <source>
        <dbReference type="EMBL" id="EEQ48193.1"/>
    </source>
</evidence>
<dbReference type="STRING" id="638302.HMPREF0908_1530"/>
<gene>
    <name evidence="1" type="ORF">HMPREF0908_1530</name>
</gene>
<evidence type="ECO:0008006" key="3">
    <source>
        <dbReference type="Google" id="ProtNLM"/>
    </source>
</evidence>
<reference evidence="1 2" key="1">
    <citation type="submission" date="2009-04" db="EMBL/GenBank/DDBJ databases">
        <authorList>
            <person name="Qin X."/>
            <person name="Bachman B."/>
            <person name="Battles P."/>
            <person name="Bell A."/>
            <person name="Bess C."/>
            <person name="Bickham C."/>
            <person name="Chaboub L."/>
            <person name="Chen D."/>
            <person name="Coyle M."/>
            <person name="Deiros D.R."/>
            <person name="Dinh H."/>
            <person name="Forbes L."/>
            <person name="Fowler G."/>
            <person name="Francisco L."/>
            <person name="Fu Q."/>
            <person name="Gubbala S."/>
            <person name="Hale W."/>
            <person name="Han Y."/>
            <person name="Hemphill L."/>
            <person name="Highlander S.K."/>
            <person name="Hirani K."/>
            <person name="Hogues M."/>
            <person name="Jackson L."/>
            <person name="Jakkamsetti A."/>
            <person name="Javaid M."/>
            <person name="Jiang H."/>
            <person name="Korchina V."/>
            <person name="Kovar C."/>
            <person name="Lara F."/>
            <person name="Lee S."/>
            <person name="Mata R."/>
            <person name="Mathew T."/>
            <person name="Moen C."/>
            <person name="Morales K."/>
            <person name="Munidasa M."/>
            <person name="Nazareth L."/>
            <person name="Ngo R."/>
            <person name="Nguyen L."/>
            <person name="Okwuonu G."/>
            <person name="Ongeri F."/>
            <person name="Patil S."/>
            <person name="Petrosino J."/>
            <person name="Pham C."/>
            <person name="Pham P."/>
            <person name="Pu L.-L."/>
            <person name="Puazo M."/>
            <person name="Raj R."/>
            <person name="Reid J."/>
            <person name="Rouhana J."/>
            <person name="Saada N."/>
            <person name="Shang Y."/>
            <person name="Simmons D."/>
            <person name="Thornton R."/>
            <person name="Warren J."/>
            <person name="Weissenberger G."/>
            <person name="Zhang J."/>
            <person name="Zhang L."/>
            <person name="Zhou C."/>
            <person name="Zhu D."/>
            <person name="Muzny D."/>
            <person name="Worley K."/>
            <person name="Gibbs R."/>
        </authorList>
    </citation>
    <scope>NUCLEOTIDE SEQUENCE [LARGE SCALE GENOMIC DNA]</scope>
    <source>
        <strain evidence="1 2">ATCC 43531</strain>
    </source>
</reference>
<dbReference type="AlphaFoldDB" id="C4V4U6"/>
<protein>
    <recommendedName>
        <fullName evidence="3">Transcriptional coactivator p15 (PC4) C-terminal domain-containing protein</fullName>
    </recommendedName>
</protein>
<dbReference type="RefSeq" id="WP_006690264.1">
    <property type="nucleotide sequence ID" value="NZ_GG694006.1"/>
</dbReference>
<organism evidence="1 2">
    <name type="scientific">Selenomonas flueggei ATCC 43531</name>
    <dbReference type="NCBI Taxonomy" id="638302"/>
    <lineage>
        <taxon>Bacteria</taxon>
        <taxon>Bacillati</taxon>
        <taxon>Bacillota</taxon>
        <taxon>Negativicutes</taxon>
        <taxon>Selenomonadales</taxon>
        <taxon>Selenomonadaceae</taxon>
        <taxon>Selenomonas</taxon>
    </lineage>
</organism>
<dbReference type="EMBL" id="ACLA01000021">
    <property type="protein sequence ID" value="EEQ48193.1"/>
    <property type="molecule type" value="Genomic_DNA"/>
</dbReference>
<dbReference type="Proteomes" id="UP000005309">
    <property type="component" value="Unassembled WGS sequence"/>
</dbReference>
<sequence length="97" mass="10982">MAAKTTRAQNLKKAQDFALSIDATTEIGMLEISATQAIRVSIIRSRGRRYTAITPFWRKKSDDMWKPKAPVWIPVQHTGEIADYLARAAEKIHKKDA</sequence>
<name>C4V4U6_9FIRM</name>
<dbReference type="HOGENOM" id="CLU_2397920_0_0_9"/>